<gene>
    <name evidence="1" type="ORF">GII30_20010</name>
</gene>
<dbReference type="AlphaFoldDB" id="A0A857LRB5"/>
<reference evidence="1" key="1">
    <citation type="journal article" date="2021" name="Nat. Microbiol.">
        <title>Cocultivation of an ultrasmall environmental parasitic bacterium with lytic ability against bacteria associated with wastewater foams.</title>
        <authorList>
            <person name="Batinovic S."/>
            <person name="Rose J.J.A."/>
            <person name="Ratcliffe J."/>
            <person name="Seviour R.J."/>
            <person name="Petrovski S."/>
        </authorList>
    </citation>
    <scope>NUCLEOTIDE SEQUENCE</scope>
    <source>
        <strain evidence="1">CON44</strain>
    </source>
</reference>
<name>A0A857LRB5_9ACTN</name>
<protein>
    <submittedName>
        <fullName evidence="1">Uncharacterized protein</fullName>
    </submittedName>
</protein>
<sequence>MSNWWRNAHGQTRAAVGLAGVLVLIGIYLCVIAVDPGLRPDSWVGWFGEPGSWLTALIVVAIAGLAVWLRWSERGRWPAGSAVTLAGATAGTTLVLGLASYWRCPADQVPGVGSLASTLALFVAGGHSPADGSAGCEQAPVAYDLARAAGVVVVLTLLSGVLYSVFRPQLDRVAIRFARSVTVIDGIDDLGALPGIAATARGFGATPVLIDHGTHPDAARIARSAGVRIATDLGPVTAPSGGNKLAALYLLSADTATNLSRLAGHDASLDHPDEPVPVSLRIDDPWQAEMWRRNQPVFDPVRWRPEVISRYEATAGRIATDLAAKAPSTVYVCGSSQLTFAVCVALGRIPAPEGRRVPRLCVIAPDGTGLAADITTFTGPRGKGAPTISSIDAEPSTEKLTGLITARGGDCAIVLAEDSEAAAGIRLAIRFPAVPIYRVTPTRSASADRAPDEIVSHTAGLMTVPLALP</sequence>
<organism evidence="1">
    <name type="scientific">Gordonia amarae</name>
    <dbReference type="NCBI Taxonomy" id="36821"/>
    <lineage>
        <taxon>Bacteria</taxon>
        <taxon>Bacillati</taxon>
        <taxon>Actinomycetota</taxon>
        <taxon>Actinomycetes</taxon>
        <taxon>Mycobacteriales</taxon>
        <taxon>Gordoniaceae</taxon>
        <taxon>Gordonia</taxon>
    </lineage>
</organism>
<proteinExistence type="predicted"/>
<evidence type="ECO:0000313" key="1">
    <source>
        <dbReference type="EMBL" id="QHN41144.1"/>
    </source>
</evidence>
<dbReference type="EMBL" id="CP045810">
    <property type="protein sequence ID" value="QHN41144.1"/>
    <property type="molecule type" value="Genomic_DNA"/>
</dbReference>
<accession>A0A857LRB5</accession>
<dbReference type="RefSeq" id="WP_040514568.1">
    <property type="nucleotide sequence ID" value="NZ_CP045804.1"/>
</dbReference>